<dbReference type="Gene3D" id="2.60.120.10">
    <property type="entry name" value="Jelly Rolls"/>
    <property type="match status" value="1"/>
</dbReference>
<sequence>MPSSLKLSEIDLVSWLRQRHYLFRDLDPEWLADHLLAQPLATEKLYSSRPIYTAYRASEPLQVLYLVISGGPVITRSSPLDRIIAITYPGASFGMRNLPLAYGLIRHAFPSLVEAYKTTDVVKIPVETVRALYEASDLFRSRYDQLFELREKFEYHLLNCSTYPPQAVASLLRALIYQERSLGNQPAADGTYCFDLPVDIIARTCQLNQRTVEQVLKGMQQAGLISLHRPKDTSEDSLHVLDPEGLKETYSATRDKVSWWPLK</sequence>
<dbReference type="InterPro" id="IPR036390">
    <property type="entry name" value="WH_DNA-bd_sf"/>
</dbReference>
<evidence type="ECO:0000313" key="1">
    <source>
        <dbReference type="EMBL" id="WNZ21507.1"/>
    </source>
</evidence>
<dbReference type="InterPro" id="IPR018490">
    <property type="entry name" value="cNMP-bd_dom_sf"/>
</dbReference>
<organism evidence="1">
    <name type="scientific">Leptolyngbya sp. NK1-12</name>
    <dbReference type="NCBI Taxonomy" id="2547451"/>
    <lineage>
        <taxon>Bacteria</taxon>
        <taxon>Bacillati</taxon>
        <taxon>Cyanobacteriota</taxon>
        <taxon>Cyanophyceae</taxon>
        <taxon>Leptolyngbyales</taxon>
        <taxon>Leptolyngbyaceae</taxon>
        <taxon>Leptolyngbya group</taxon>
        <taxon>Leptolyngbya</taxon>
    </lineage>
</organism>
<dbReference type="EMBL" id="CP053586">
    <property type="protein sequence ID" value="WNZ21507.1"/>
    <property type="molecule type" value="Genomic_DNA"/>
</dbReference>
<name>A0AA96WRX0_9CYAN</name>
<dbReference type="RefSeq" id="WP_316432754.1">
    <property type="nucleotide sequence ID" value="NZ_CP053586.1"/>
</dbReference>
<dbReference type="AlphaFoldDB" id="A0AA96WRX0"/>
<reference evidence="1" key="1">
    <citation type="submission" date="2020-05" db="EMBL/GenBank/DDBJ databases">
        <authorList>
            <person name="Zhu T."/>
            <person name="Keshari N."/>
            <person name="Lu X."/>
        </authorList>
    </citation>
    <scope>NUCLEOTIDE SEQUENCE</scope>
    <source>
        <strain evidence="1">NK1-12</strain>
    </source>
</reference>
<dbReference type="InterPro" id="IPR014710">
    <property type="entry name" value="RmlC-like_jellyroll"/>
</dbReference>
<dbReference type="SUPFAM" id="SSF46785">
    <property type="entry name" value="Winged helix' DNA-binding domain"/>
    <property type="match status" value="1"/>
</dbReference>
<accession>A0AA96WRX0</accession>
<protein>
    <submittedName>
        <fullName evidence="1">Crp/Fnr family transcriptional regulator</fullName>
    </submittedName>
</protein>
<dbReference type="SUPFAM" id="SSF51206">
    <property type="entry name" value="cAMP-binding domain-like"/>
    <property type="match status" value="1"/>
</dbReference>
<proteinExistence type="predicted"/>
<gene>
    <name evidence="1" type="ORF">HJG54_00595</name>
</gene>